<proteinExistence type="predicted"/>
<protein>
    <submittedName>
        <fullName evidence="1">Uncharacterized protein</fullName>
    </submittedName>
</protein>
<name>A0A0S2LZ07_9MICC</name>
<dbReference type="InterPro" id="IPR025534">
    <property type="entry name" value="DUF4420"/>
</dbReference>
<accession>A0A0S2LZ07</accession>
<gene>
    <name evidence="1" type="ORF">AS189_09795</name>
</gene>
<sequence length="266" mass="29806">MTIVRAEREHDGTWILLLTLNDSKFSDVFVQLCGHVQSKVAKSKTEAAGISTAMECFMEWRQLFQASKKHILSMQERRGLFAELDFAFNVLGRRVGPTAVVEGWQGPYGSDQDFQFVDAHYEVKSRYSTTHALQIASEYQLEGDNITLVCVEIAGSSKELPGFRTLPEYASWARESLAQDGGDLEVFDSALEQIGFNPNDEAYSEDYFKAQSYTYFDVSGSFPRITSRDIAVGLSGVKYRIDLTSIDDFKIDEESALSLMKSYGGV</sequence>
<reference evidence="2" key="1">
    <citation type="submission" date="2015-11" db="EMBL/GenBank/DDBJ databases">
        <authorList>
            <person name="Kumar R."/>
            <person name="Singh D."/>
            <person name="Swarnkar M.K."/>
            <person name="Singh A.K."/>
            <person name="Kumar S."/>
        </authorList>
    </citation>
    <scope>NUCLEOTIDE SEQUENCE [LARGE SCALE GENOMIC DNA]</scope>
    <source>
        <strain evidence="2">ERGS4:06</strain>
    </source>
</reference>
<dbReference type="AlphaFoldDB" id="A0A0S2LZ07"/>
<dbReference type="Proteomes" id="UP000059574">
    <property type="component" value="Chromosome"/>
</dbReference>
<dbReference type="EMBL" id="CP013200">
    <property type="protein sequence ID" value="ALO66741.1"/>
    <property type="molecule type" value="Genomic_DNA"/>
</dbReference>
<dbReference type="Pfam" id="PF14390">
    <property type="entry name" value="DUF4420"/>
    <property type="match status" value="1"/>
</dbReference>
<reference evidence="1 2" key="2">
    <citation type="journal article" date="2016" name="J. Biotechnol.">
        <title>Complete genome sequence of Arthrobacter alpinus ERGS4:06, a yellow pigmented bacterium tolerant to cold and radiations isolated from Sikkim Himalaya.</title>
        <authorList>
            <person name="Kumar R."/>
            <person name="Singh D."/>
            <person name="Swarnkar M.K."/>
            <person name="Singh A.K."/>
            <person name="Kumar S."/>
        </authorList>
    </citation>
    <scope>NUCLEOTIDE SEQUENCE [LARGE SCALE GENOMIC DNA]</scope>
    <source>
        <strain evidence="1 2">ERGS4:06</strain>
    </source>
</reference>
<organism evidence="1 2">
    <name type="scientific">Arthrobacter alpinus</name>
    <dbReference type="NCBI Taxonomy" id="656366"/>
    <lineage>
        <taxon>Bacteria</taxon>
        <taxon>Bacillati</taxon>
        <taxon>Actinomycetota</taxon>
        <taxon>Actinomycetes</taxon>
        <taxon>Micrococcales</taxon>
        <taxon>Micrococcaceae</taxon>
        <taxon>Arthrobacter</taxon>
    </lineage>
</organism>
<evidence type="ECO:0000313" key="2">
    <source>
        <dbReference type="Proteomes" id="UP000059574"/>
    </source>
</evidence>
<evidence type="ECO:0000313" key="1">
    <source>
        <dbReference type="EMBL" id="ALO66741.1"/>
    </source>
</evidence>